<dbReference type="Gene3D" id="1.20.1250.20">
    <property type="entry name" value="MFS general substrate transporter like domains"/>
    <property type="match status" value="1"/>
</dbReference>
<evidence type="ECO:0000256" key="3">
    <source>
        <dbReference type="ARBA" id="ARBA00022692"/>
    </source>
</evidence>
<accession>A0A485M2W3</accession>
<evidence type="ECO:0000259" key="7">
    <source>
        <dbReference type="PROSITE" id="PS50850"/>
    </source>
</evidence>
<evidence type="ECO:0000256" key="5">
    <source>
        <dbReference type="ARBA" id="ARBA00023136"/>
    </source>
</evidence>
<dbReference type="EMBL" id="CAADRM010000103">
    <property type="protein sequence ID" value="VFU15112.1"/>
    <property type="molecule type" value="Genomic_DNA"/>
</dbReference>
<evidence type="ECO:0000256" key="2">
    <source>
        <dbReference type="ARBA" id="ARBA00022448"/>
    </source>
</evidence>
<evidence type="ECO:0000313" key="8">
    <source>
        <dbReference type="EMBL" id="VFU15112.1"/>
    </source>
</evidence>
<feature type="transmembrane region" description="Helical" evidence="6">
    <location>
        <begin position="76"/>
        <end position="93"/>
    </location>
</feature>
<dbReference type="InterPro" id="IPR020846">
    <property type="entry name" value="MFS_dom"/>
</dbReference>
<proteinExistence type="predicted"/>
<dbReference type="InterPro" id="IPR036259">
    <property type="entry name" value="MFS_trans_sf"/>
</dbReference>
<gene>
    <name evidence="8" type="ORF">SCFA_40003</name>
</gene>
<feature type="transmembrane region" description="Helical" evidence="6">
    <location>
        <begin position="260"/>
        <end position="283"/>
    </location>
</feature>
<feature type="transmembrane region" description="Helical" evidence="6">
    <location>
        <begin position="196"/>
        <end position="214"/>
    </location>
</feature>
<dbReference type="FunFam" id="1.20.1250.20:FF:000503">
    <property type="entry name" value="Drug resistance transporter, EmrB/QacA subfamily"/>
    <property type="match status" value="1"/>
</dbReference>
<feature type="transmembrane region" description="Helical" evidence="6">
    <location>
        <begin position="399"/>
        <end position="418"/>
    </location>
</feature>
<organism evidence="8">
    <name type="scientific">anaerobic digester metagenome</name>
    <dbReference type="NCBI Taxonomy" id="1263854"/>
    <lineage>
        <taxon>unclassified sequences</taxon>
        <taxon>metagenomes</taxon>
        <taxon>ecological metagenomes</taxon>
    </lineage>
</organism>
<dbReference type="GO" id="GO:0016020">
    <property type="term" value="C:membrane"/>
    <property type="evidence" value="ECO:0007669"/>
    <property type="project" value="UniProtKB-SubCell"/>
</dbReference>
<name>A0A485M2W3_9ZZZZ</name>
<dbReference type="CDD" id="cd17321">
    <property type="entry name" value="MFS_MMR_MDR_like"/>
    <property type="match status" value="1"/>
</dbReference>
<dbReference type="Gene3D" id="1.20.1720.10">
    <property type="entry name" value="Multidrug resistance protein D"/>
    <property type="match status" value="1"/>
</dbReference>
<protein>
    <submittedName>
        <fullName evidence="8">MFS transporter</fullName>
    </submittedName>
</protein>
<feature type="transmembrane region" description="Helical" evidence="6">
    <location>
        <begin position="165"/>
        <end position="184"/>
    </location>
</feature>
<feature type="transmembrane region" description="Helical" evidence="6">
    <location>
        <begin position="430"/>
        <end position="450"/>
    </location>
</feature>
<comment type="subcellular location">
    <subcellularLocation>
        <location evidence="1">Membrane</location>
        <topology evidence="1">Multi-pass membrane protein</topology>
    </subcellularLocation>
</comment>
<reference evidence="8" key="1">
    <citation type="submission" date="2019-03" db="EMBL/GenBank/DDBJ databases">
        <authorList>
            <person name="Hao L."/>
        </authorList>
    </citation>
    <scope>NUCLEOTIDE SEQUENCE</scope>
</reference>
<feature type="domain" description="Major facilitator superfamily (MFS) profile" evidence="7">
    <location>
        <begin position="10"/>
        <end position="456"/>
    </location>
</feature>
<feature type="transmembrane region" description="Helical" evidence="6">
    <location>
        <begin position="134"/>
        <end position="153"/>
    </location>
</feature>
<dbReference type="PANTHER" id="PTHR42718">
    <property type="entry name" value="MAJOR FACILITATOR SUPERFAMILY MULTIDRUG TRANSPORTER MFSC"/>
    <property type="match status" value="1"/>
</dbReference>
<feature type="transmembrane region" description="Helical" evidence="6">
    <location>
        <begin position="99"/>
        <end position="122"/>
    </location>
</feature>
<keyword evidence="4 6" id="KW-1133">Transmembrane helix</keyword>
<sequence length="466" mass="49739">MEISSRRAIVLAVASLSSFLTPFLGSSVNIALPAIGEAFSMDALMLNWVSTSYLFASAIFLLPFGRMADIYGRKLVFAWGVAILTLSSFLIVLSPSAGFVIAFRIMQGLGSSMIFGTGVAILTSVYPPEERGRALGINVAAVYLGLSLGPFLGGVMTEHIGWESVFLAVIPIGLAVLALTILCVREERGGEDGAIDVPGSFVYSASLVALMYGFSRIQEATGIALVLAGIAGMLVFLVWEKRARHPLLKIDLITRNRQFAMSNLAAFIHYSATFAITFLMSLYLQFIKGMSPQQAGLILVSQPLVMTLFSPLAGRLSDRIAPRVLASVGMAVTSLGLFLLVFLTDGAGMVQILTPLLIIGLGFAFFSSPNTNAVMGAVDRRMYGLAGGFISTMRVTGQAMSMGIVLMLFALFIGANAITPELYPAFMKSMRIGFAVFSLLCGLGIFASLARGVSRNQAAESHRQRS</sequence>
<feature type="transmembrane region" description="Helical" evidence="6">
    <location>
        <begin position="356"/>
        <end position="378"/>
    </location>
</feature>
<feature type="transmembrane region" description="Helical" evidence="6">
    <location>
        <begin position="295"/>
        <end position="312"/>
    </location>
</feature>
<feature type="transmembrane region" description="Helical" evidence="6">
    <location>
        <begin position="220"/>
        <end position="239"/>
    </location>
</feature>
<evidence type="ECO:0000256" key="1">
    <source>
        <dbReference type="ARBA" id="ARBA00004141"/>
    </source>
</evidence>
<dbReference type="GO" id="GO:0022857">
    <property type="term" value="F:transmembrane transporter activity"/>
    <property type="evidence" value="ECO:0007669"/>
    <property type="project" value="InterPro"/>
</dbReference>
<keyword evidence="3 6" id="KW-0812">Transmembrane</keyword>
<dbReference type="PANTHER" id="PTHR42718:SF9">
    <property type="entry name" value="MAJOR FACILITATOR SUPERFAMILY MULTIDRUG TRANSPORTER MFSC"/>
    <property type="match status" value="1"/>
</dbReference>
<dbReference type="SUPFAM" id="SSF103473">
    <property type="entry name" value="MFS general substrate transporter"/>
    <property type="match status" value="1"/>
</dbReference>
<keyword evidence="2" id="KW-0813">Transport</keyword>
<feature type="transmembrane region" description="Helical" evidence="6">
    <location>
        <begin position="324"/>
        <end position="344"/>
    </location>
</feature>
<feature type="transmembrane region" description="Helical" evidence="6">
    <location>
        <begin position="43"/>
        <end position="64"/>
    </location>
</feature>
<dbReference type="InterPro" id="IPR011701">
    <property type="entry name" value="MFS"/>
</dbReference>
<evidence type="ECO:0000256" key="6">
    <source>
        <dbReference type="SAM" id="Phobius"/>
    </source>
</evidence>
<evidence type="ECO:0000256" key="4">
    <source>
        <dbReference type="ARBA" id="ARBA00022989"/>
    </source>
</evidence>
<dbReference type="Pfam" id="PF07690">
    <property type="entry name" value="MFS_1"/>
    <property type="match status" value="1"/>
</dbReference>
<keyword evidence="5 6" id="KW-0472">Membrane</keyword>
<dbReference type="PROSITE" id="PS50850">
    <property type="entry name" value="MFS"/>
    <property type="match status" value="1"/>
</dbReference>
<dbReference type="AlphaFoldDB" id="A0A485M2W3"/>